<protein>
    <submittedName>
        <fullName evidence="2">Uncharacterized protein</fullName>
    </submittedName>
</protein>
<sequence length="288" mass="30563">MALEVFGCEDEIFVGGVDICATGAPSSILPPSLGDCTFGEQPTFSIHFDPVSVHAGAVEAQLASSAQRPPDQSAAARGSRTERSEVAAPPPAPLSPISLEVILSGVSVQLLRTRLAAREGLPSDVEIGGSPQRRGYDLFTEGSSQKRVKFYGFNAHTFQKCYSYKQMGDAKRKKYDEEVERAIAGQLSSQLVHLLQWLGSGSSRNGISVLLTKAQLGVILLFADWALLGNLGLTVAQVMQAISLPGAGDAPPAKVQEEAPPAFQDLTVRGGLDKLQLFFPSDPEGGLK</sequence>
<evidence type="ECO:0000256" key="1">
    <source>
        <dbReference type="SAM" id="MobiDB-lite"/>
    </source>
</evidence>
<feature type="region of interest" description="Disordered" evidence="1">
    <location>
        <begin position="62"/>
        <end position="91"/>
    </location>
</feature>
<gene>
    <name evidence="2" type="ORF">AK812_SmicGene39362</name>
</gene>
<name>A0A1Q9CBE3_SYMMI</name>
<accession>A0A1Q9CBE3</accession>
<dbReference type="AlphaFoldDB" id="A0A1Q9CBE3"/>
<keyword evidence="3" id="KW-1185">Reference proteome</keyword>
<evidence type="ECO:0000313" key="3">
    <source>
        <dbReference type="Proteomes" id="UP000186817"/>
    </source>
</evidence>
<dbReference type="EMBL" id="LSRX01001397">
    <property type="protein sequence ID" value="OLP80249.1"/>
    <property type="molecule type" value="Genomic_DNA"/>
</dbReference>
<comment type="caution">
    <text evidence="2">The sequence shown here is derived from an EMBL/GenBank/DDBJ whole genome shotgun (WGS) entry which is preliminary data.</text>
</comment>
<proteinExistence type="predicted"/>
<dbReference type="Proteomes" id="UP000186817">
    <property type="component" value="Unassembled WGS sequence"/>
</dbReference>
<organism evidence="2 3">
    <name type="scientific">Symbiodinium microadriaticum</name>
    <name type="common">Dinoflagellate</name>
    <name type="synonym">Zooxanthella microadriatica</name>
    <dbReference type="NCBI Taxonomy" id="2951"/>
    <lineage>
        <taxon>Eukaryota</taxon>
        <taxon>Sar</taxon>
        <taxon>Alveolata</taxon>
        <taxon>Dinophyceae</taxon>
        <taxon>Suessiales</taxon>
        <taxon>Symbiodiniaceae</taxon>
        <taxon>Symbiodinium</taxon>
    </lineage>
</organism>
<evidence type="ECO:0000313" key="2">
    <source>
        <dbReference type="EMBL" id="OLP80249.1"/>
    </source>
</evidence>
<reference evidence="2 3" key="1">
    <citation type="submission" date="2016-02" db="EMBL/GenBank/DDBJ databases">
        <title>Genome analysis of coral dinoflagellate symbionts highlights evolutionary adaptations to a symbiotic lifestyle.</title>
        <authorList>
            <person name="Aranda M."/>
            <person name="Li Y."/>
            <person name="Liew Y.J."/>
            <person name="Baumgarten S."/>
            <person name="Simakov O."/>
            <person name="Wilson M."/>
            <person name="Piel J."/>
            <person name="Ashoor H."/>
            <person name="Bougouffa S."/>
            <person name="Bajic V.B."/>
            <person name="Ryu T."/>
            <person name="Ravasi T."/>
            <person name="Bayer T."/>
            <person name="Micklem G."/>
            <person name="Kim H."/>
            <person name="Bhak J."/>
            <person name="Lajeunesse T.C."/>
            <person name="Voolstra C.R."/>
        </authorList>
    </citation>
    <scope>NUCLEOTIDE SEQUENCE [LARGE SCALE GENOMIC DNA]</scope>
    <source>
        <strain evidence="2 3">CCMP2467</strain>
    </source>
</reference>